<proteinExistence type="predicted"/>
<accession>A0AAE3GDV4</accession>
<dbReference type="EMBL" id="JAMTCK010000005">
    <property type="protein sequence ID" value="MCP2165477.1"/>
    <property type="molecule type" value="Genomic_DNA"/>
</dbReference>
<name>A0AAE3GDV4_9PSEU</name>
<evidence type="ECO:0000313" key="1">
    <source>
        <dbReference type="EMBL" id="MCP2165477.1"/>
    </source>
</evidence>
<organism evidence="1 2">
    <name type="scientific">Goodfellowiella coeruleoviolacea</name>
    <dbReference type="NCBI Taxonomy" id="334858"/>
    <lineage>
        <taxon>Bacteria</taxon>
        <taxon>Bacillati</taxon>
        <taxon>Actinomycetota</taxon>
        <taxon>Actinomycetes</taxon>
        <taxon>Pseudonocardiales</taxon>
        <taxon>Pseudonocardiaceae</taxon>
        <taxon>Goodfellowiella</taxon>
    </lineage>
</organism>
<evidence type="ECO:0000313" key="2">
    <source>
        <dbReference type="Proteomes" id="UP001206128"/>
    </source>
</evidence>
<sequence>MNASARVEWLMSSYDATWHAFPAGQLTDRARTFYEALCGHSVPSGHVEHTAPRAYCPTCLVHYGTRLPDEQRWQSST</sequence>
<gene>
    <name evidence="1" type="ORF">LX83_002335</name>
</gene>
<keyword evidence="2" id="KW-1185">Reference proteome</keyword>
<comment type="caution">
    <text evidence="1">The sequence shown here is derived from an EMBL/GenBank/DDBJ whole genome shotgun (WGS) entry which is preliminary data.</text>
</comment>
<protein>
    <submittedName>
        <fullName evidence="1">Uncharacterized protein</fullName>
    </submittedName>
</protein>
<dbReference type="RefSeq" id="WP_253770338.1">
    <property type="nucleotide sequence ID" value="NZ_JAMTCK010000005.1"/>
</dbReference>
<dbReference type="Proteomes" id="UP001206128">
    <property type="component" value="Unassembled WGS sequence"/>
</dbReference>
<dbReference type="AlphaFoldDB" id="A0AAE3GDV4"/>
<reference evidence="1" key="1">
    <citation type="submission" date="2022-06" db="EMBL/GenBank/DDBJ databases">
        <title>Genomic Encyclopedia of Archaeal and Bacterial Type Strains, Phase II (KMG-II): from individual species to whole genera.</title>
        <authorList>
            <person name="Goeker M."/>
        </authorList>
    </citation>
    <scope>NUCLEOTIDE SEQUENCE</scope>
    <source>
        <strain evidence="1">DSM 43935</strain>
    </source>
</reference>